<evidence type="ECO:0000259" key="3">
    <source>
        <dbReference type="SMART" id="SM00062"/>
    </source>
</evidence>
<keyword evidence="1 2" id="KW-0732">Signal</keyword>
<dbReference type="Pfam" id="PF00497">
    <property type="entry name" value="SBP_bac_3"/>
    <property type="match status" value="1"/>
</dbReference>
<protein>
    <submittedName>
        <fullName evidence="4">Amino acid ABC transporter substrate-binding protein</fullName>
    </submittedName>
</protein>
<evidence type="ECO:0000256" key="2">
    <source>
        <dbReference type="SAM" id="SignalP"/>
    </source>
</evidence>
<dbReference type="Gene3D" id="3.40.190.10">
    <property type="entry name" value="Periplasmic binding protein-like II"/>
    <property type="match status" value="2"/>
</dbReference>
<sequence length="262" mass="28758">MLMKYVFIPMWAAACILLGACGKQNNDAPAAASAPASGSVYRVRMSPPGYAPLNFRSATGAPQGFEHDILQEIAKRSGISFDYGYLPWAQLFAALEAGQADLLASGISITEERKAKYGMSQDYLEVSPVVIVTKDPNVKSFKDLAQRNVSVKRHSGHEKLLLELNKNSSDYAVYAESSWLTVQKVISDEAAGTLGDSSIMSAFVANHPNQGLRLVVDNGYAKDYYGFVVRKDDTVLLDKVNRALDAMKKDGTYQQIVDKWFK</sequence>
<dbReference type="InterPro" id="IPR001638">
    <property type="entry name" value="Solute-binding_3/MltF_N"/>
</dbReference>
<proteinExistence type="predicted"/>
<dbReference type="SUPFAM" id="SSF53850">
    <property type="entry name" value="Periplasmic binding protein-like II"/>
    <property type="match status" value="1"/>
</dbReference>
<reference evidence="4 5" key="1">
    <citation type="submission" date="2018-11" db="EMBL/GenBank/DDBJ databases">
        <title>Genomes From Bacteria Associated with the Canine Oral Cavity: a Test Case for Automated Genome-Based Taxonomic Assignment.</title>
        <authorList>
            <person name="Coil D.A."/>
            <person name="Jospin G."/>
            <person name="Darling A.E."/>
            <person name="Wallis C."/>
            <person name="Davis I.J."/>
            <person name="Harris S."/>
            <person name="Eisen J.A."/>
            <person name="Holcombe L.J."/>
            <person name="O'Flynn C."/>
        </authorList>
    </citation>
    <scope>NUCLEOTIDE SEQUENCE [LARGE SCALE GENOMIC DNA]</scope>
    <source>
        <strain evidence="4 5">COT-280</strain>
    </source>
</reference>
<organism evidence="4 5">
    <name type="scientific">Conchiformibius steedae</name>
    <dbReference type="NCBI Taxonomy" id="153493"/>
    <lineage>
        <taxon>Bacteria</taxon>
        <taxon>Pseudomonadati</taxon>
        <taxon>Pseudomonadota</taxon>
        <taxon>Betaproteobacteria</taxon>
        <taxon>Neisseriales</taxon>
        <taxon>Neisseriaceae</taxon>
        <taxon>Conchiformibius</taxon>
    </lineage>
</organism>
<evidence type="ECO:0000313" key="4">
    <source>
        <dbReference type="EMBL" id="RRD88633.1"/>
    </source>
</evidence>
<dbReference type="RefSeq" id="WP_124796464.1">
    <property type="nucleotide sequence ID" value="NZ_RQYC01000042.1"/>
</dbReference>
<feature type="domain" description="Solute-binding protein family 3/N-terminal" evidence="3">
    <location>
        <begin position="40"/>
        <end position="262"/>
    </location>
</feature>
<dbReference type="STRING" id="1121352.GCA_000620925_01333"/>
<feature type="signal peptide" evidence="2">
    <location>
        <begin position="1"/>
        <end position="19"/>
    </location>
</feature>
<dbReference type="AlphaFoldDB" id="A0A3P2A4P9"/>
<comment type="caution">
    <text evidence="4">The sequence shown here is derived from an EMBL/GenBank/DDBJ whole genome shotgun (WGS) entry which is preliminary data.</text>
</comment>
<name>A0A3P2A4P9_9NEIS</name>
<dbReference type="EMBL" id="RQYC01000042">
    <property type="protein sequence ID" value="RRD88633.1"/>
    <property type="molecule type" value="Genomic_DNA"/>
</dbReference>
<evidence type="ECO:0000256" key="1">
    <source>
        <dbReference type="ARBA" id="ARBA00022729"/>
    </source>
</evidence>
<accession>A0A3P2A4P9</accession>
<dbReference type="OrthoDB" id="368476at2"/>
<dbReference type="Proteomes" id="UP000269923">
    <property type="component" value="Unassembled WGS sequence"/>
</dbReference>
<dbReference type="SMART" id="SM00062">
    <property type="entry name" value="PBPb"/>
    <property type="match status" value="1"/>
</dbReference>
<dbReference type="PANTHER" id="PTHR35936:SF17">
    <property type="entry name" value="ARGININE-BINDING EXTRACELLULAR PROTEIN ARTP"/>
    <property type="match status" value="1"/>
</dbReference>
<keyword evidence="5" id="KW-1185">Reference proteome</keyword>
<dbReference type="PANTHER" id="PTHR35936">
    <property type="entry name" value="MEMBRANE-BOUND LYTIC MUREIN TRANSGLYCOSYLASE F"/>
    <property type="match status" value="1"/>
</dbReference>
<dbReference type="PROSITE" id="PS51257">
    <property type="entry name" value="PROKAR_LIPOPROTEIN"/>
    <property type="match status" value="1"/>
</dbReference>
<feature type="chain" id="PRO_5018079328" evidence="2">
    <location>
        <begin position="20"/>
        <end position="262"/>
    </location>
</feature>
<gene>
    <name evidence="4" type="ORF">EII21_11170</name>
</gene>
<evidence type="ECO:0000313" key="5">
    <source>
        <dbReference type="Proteomes" id="UP000269923"/>
    </source>
</evidence>